<dbReference type="GO" id="GO:0008180">
    <property type="term" value="C:COP9 signalosome"/>
    <property type="evidence" value="ECO:0007669"/>
    <property type="project" value="UniProtKB-KW"/>
</dbReference>
<keyword evidence="5" id="KW-0539">Nucleus</keyword>
<dbReference type="InterPro" id="IPR019585">
    <property type="entry name" value="Rpn7/CSN1"/>
</dbReference>
<feature type="region of interest" description="Disordered" evidence="6">
    <location>
        <begin position="61"/>
        <end position="125"/>
    </location>
</feature>
<dbReference type="OrthoDB" id="422427at2759"/>
<protein>
    <submittedName>
        <fullName evidence="8">26S proteasome subunit RPN7-domain containing protein</fullName>
    </submittedName>
</protein>
<keyword evidence="9" id="KW-1185">Reference proteome</keyword>
<evidence type="ECO:0000313" key="8">
    <source>
        <dbReference type="EMBL" id="KAG7365432.1"/>
    </source>
</evidence>
<keyword evidence="3" id="KW-0963">Cytoplasm</keyword>
<accession>A0A9K3LNZ3</accession>
<dbReference type="GO" id="GO:0005737">
    <property type="term" value="C:cytoplasm"/>
    <property type="evidence" value="ECO:0007669"/>
    <property type="project" value="UniProtKB-SubCell"/>
</dbReference>
<organism evidence="8 9">
    <name type="scientific">Nitzschia inconspicua</name>
    <dbReference type="NCBI Taxonomy" id="303405"/>
    <lineage>
        <taxon>Eukaryota</taxon>
        <taxon>Sar</taxon>
        <taxon>Stramenopiles</taxon>
        <taxon>Ochrophyta</taxon>
        <taxon>Bacillariophyta</taxon>
        <taxon>Bacillariophyceae</taxon>
        <taxon>Bacillariophycidae</taxon>
        <taxon>Bacillariales</taxon>
        <taxon>Bacillariaceae</taxon>
        <taxon>Nitzschia</taxon>
    </lineage>
</organism>
<comment type="caution">
    <text evidence="8">The sequence shown here is derived from an EMBL/GenBank/DDBJ whole genome shotgun (WGS) entry which is preliminary data.</text>
</comment>
<keyword evidence="4" id="KW-0736">Signalosome</keyword>
<evidence type="ECO:0000256" key="3">
    <source>
        <dbReference type="ARBA" id="ARBA00022490"/>
    </source>
</evidence>
<name>A0A9K3LNZ3_9STRA</name>
<sequence>MDLDTYIGRYVGATRLQRLLLIAKTTPDEALAQQAFDLAETQMKEDGNVRKYKEVFGGETAAAADSTAVGSSGGEQPEEQRDPPEAEAAPQLREQNPEVLPVPVATSSTDHHHFGRLRRKTPPNPKPLDLEWIAATESANKVARQVLTGRLNTAQSHLQKEAIRSAYMALAEHDLKTGNDNEAMIGYIRATDYCTTRMQTAQLSLLNLQVALCIGNFQYVRDFSRRLEATLGSSNAGGGSTSAATASNNNNVNILNDVKLKLEIAKGIERMVTGKYNEAAKILIPLVMKGNSGTEKSAEDTGSSRHVLDWPGVTSPEDLALYASLMCLVTATHASNSRRQMMALADHPEALELVPEMKDLILQWSRANYVSCMQAFGGSDQSEDATEILPMGVDLYLTPPRFAKLSQQVREMCLVEYLRPYQCVKLESMQQLFPALGPNLIDILIDLMNRKLLPPTSRLDCRAGVLFQIPENQNPSRQIQVMEETILDDTHALLVRLACLDNDLIVHDPSAGPAARVSARSRRARGGGGGSFVPVAGDDGDSSDDDDMPGSDEPDAQMMDAVAMMAMNPEDMY</sequence>
<evidence type="ECO:0000256" key="5">
    <source>
        <dbReference type="ARBA" id="ARBA00023242"/>
    </source>
</evidence>
<proteinExistence type="predicted"/>
<evidence type="ECO:0000256" key="6">
    <source>
        <dbReference type="SAM" id="MobiDB-lite"/>
    </source>
</evidence>
<dbReference type="PANTHER" id="PTHR14145:SF2">
    <property type="entry name" value="COP9 SIGNALOSOME COMPLEX SUBUNIT 1"/>
    <property type="match status" value="1"/>
</dbReference>
<dbReference type="Proteomes" id="UP000693970">
    <property type="component" value="Unassembled WGS sequence"/>
</dbReference>
<dbReference type="PANTHER" id="PTHR14145">
    <property type="entry name" value="26S PROTESOME SUBUNIT 6"/>
    <property type="match status" value="1"/>
</dbReference>
<comment type="subcellular location">
    <subcellularLocation>
        <location evidence="2">Cytoplasm</location>
    </subcellularLocation>
    <subcellularLocation>
        <location evidence="1">Nucleus</location>
    </subcellularLocation>
</comment>
<dbReference type="GO" id="GO:0000502">
    <property type="term" value="C:proteasome complex"/>
    <property type="evidence" value="ECO:0007669"/>
    <property type="project" value="UniProtKB-KW"/>
</dbReference>
<dbReference type="AlphaFoldDB" id="A0A9K3LNZ3"/>
<evidence type="ECO:0000313" key="9">
    <source>
        <dbReference type="Proteomes" id="UP000693970"/>
    </source>
</evidence>
<dbReference type="InterPro" id="IPR045135">
    <property type="entry name" value="Rpn7_N"/>
</dbReference>
<keyword evidence="8" id="KW-0647">Proteasome</keyword>
<gene>
    <name evidence="8" type="ORF">IV203_038636</name>
</gene>
<feature type="region of interest" description="Disordered" evidence="6">
    <location>
        <begin position="511"/>
        <end position="558"/>
    </location>
</feature>
<dbReference type="Pfam" id="PF10602">
    <property type="entry name" value="RPN7"/>
    <property type="match status" value="1"/>
</dbReference>
<evidence type="ECO:0000256" key="4">
    <source>
        <dbReference type="ARBA" id="ARBA00022790"/>
    </source>
</evidence>
<dbReference type="EMBL" id="JAGRRH010000009">
    <property type="protein sequence ID" value="KAG7365432.1"/>
    <property type="molecule type" value="Genomic_DNA"/>
</dbReference>
<reference evidence="8" key="2">
    <citation type="submission" date="2021-04" db="EMBL/GenBank/DDBJ databases">
        <authorList>
            <person name="Podell S."/>
        </authorList>
    </citation>
    <scope>NUCLEOTIDE SEQUENCE</scope>
    <source>
        <strain evidence="8">Hildebrandi</strain>
    </source>
</reference>
<evidence type="ECO:0000256" key="2">
    <source>
        <dbReference type="ARBA" id="ARBA00004496"/>
    </source>
</evidence>
<evidence type="ECO:0000256" key="1">
    <source>
        <dbReference type="ARBA" id="ARBA00004123"/>
    </source>
</evidence>
<reference evidence="8" key="1">
    <citation type="journal article" date="2021" name="Sci. Rep.">
        <title>Diploid genomic architecture of Nitzschia inconspicua, an elite biomass production diatom.</title>
        <authorList>
            <person name="Oliver A."/>
            <person name="Podell S."/>
            <person name="Pinowska A."/>
            <person name="Traller J.C."/>
            <person name="Smith S.R."/>
            <person name="McClure R."/>
            <person name="Beliaev A."/>
            <person name="Bohutskyi P."/>
            <person name="Hill E.A."/>
            <person name="Rabines A."/>
            <person name="Zheng H."/>
            <person name="Allen L.Z."/>
            <person name="Kuo A."/>
            <person name="Grigoriev I.V."/>
            <person name="Allen A.E."/>
            <person name="Hazlebeck D."/>
            <person name="Allen E.E."/>
        </authorList>
    </citation>
    <scope>NUCLEOTIDE SEQUENCE</scope>
    <source>
        <strain evidence="8">Hildebrandi</strain>
    </source>
</reference>
<evidence type="ECO:0000259" key="7">
    <source>
        <dbReference type="Pfam" id="PF10602"/>
    </source>
</evidence>
<feature type="compositionally biased region" description="Acidic residues" evidence="6">
    <location>
        <begin position="538"/>
        <end position="555"/>
    </location>
</feature>
<feature type="domain" description="26S proteasome regulatory subunit Rpn7 N-terminal" evidence="7">
    <location>
        <begin position="129"/>
        <end position="331"/>
    </location>
</feature>